<comment type="similarity">
    <text evidence="2">Belongs to the RLP family.</text>
</comment>
<dbReference type="Gene3D" id="3.80.10.10">
    <property type="entry name" value="Ribonuclease Inhibitor"/>
    <property type="match status" value="3"/>
</dbReference>
<evidence type="ECO:0000256" key="2">
    <source>
        <dbReference type="ARBA" id="ARBA00009592"/>
    </source>
</evidence>
<keyword evidence="11" id="KW-0325">Glycoprotein</keyword>
<dbReference type="SMART" id="SM00369">
    <property type="entry name" value="LRR_TYP"/>
    <property type="match status" value="11"/>
</dbReference>
<keyword evidence="3" id="KW-1003">Cell membrane</keyword>
<feature type="domain" description="Leucine-rich repeat-containing N-terminal plant-type" evidence="14">
    <location>
        <begin position="10"/>
        <end position="50"/>
    </location>
</feature>
<name>A0AAN9F6I3_CLITE</name>
<keyword evidence="4" id="KW-0433">Leucine-rich repeat</keyword>
<dbReference type="InterPro" id="IPR001611">
    <property type="entry name" value="Leu-rich_rpt"/>
</dbReference>
<keyword evidence="9 13" id="KW-0472">Membrane</keyword>
<dbReference type="SUPFAM" id="SSF52058">
    <property type="entry name" value="L domain-like"/>
    <property type="match status" value="2"/>
</dbReference>
<evidence type="ECO:0000259" key="15">
    <source>
        <dbReference type="Pfam" id="PF23598"/>
    </source>
</evidence>
<dbReference type="GO" id="GO:0005886">
    <property type="term" value="C:plasma membrane"/>
    <property type="evidence" value="ECO:0007669"/>
    <property type="project" value="UniProtKB-SubCell"/>
</dbReference>
<feature type="region of interest" description="Disordered" evidence="12">
    <location>
        <begin position="1247"/>
        <end position="1266"/>
    </location>
</feature>
<evidence type="ECO:0000256" key="11">
    <source>
        <dbReference type="ARBA" id="ARBA00023180"/>
    </source>
</evidence>
<evidence type="ECO:0000256" key="9">
    <source>
        <dbReference type="ARBA" id="ARBA00023136"/>
    </source>
</evidence>
<feature type="transmembrane region" description="Helical" evidence="13">
    <location>
        <begin position="978"/>
        <end position="1002"/>
    </location>
</feature>
<dbReference type="Pfam" id="PF00560">
    <property type="entry name" value="LRR_1"/>
    <property type="match status" value="8"/>
</dbReference>
<evidence type="ECO:0000313" key="16">
    <source>
        <dbReference type="EMBL" id="KAK7270852.1"/>
    </source>
</evidence>
<comment type="caution">
    <text evidence="16">The sequence shown here is derived from an EMBL/GenBank/DDBJ whole genome shotgun (WGS) entry which is preliminary data.</text>
</comment>
<keyword evidence="5 13" id="KW-0812">Transmembrane</keyword>
<dbReference type="InterPro" id="IPR013210">
    <property type="entry name" value="LRR_N_plant-typ"/>
</dbReference>
<protein>
    <recommendedName>
        <fullName evidence="18">Leucine-rich repeat-containing N-terminal plant-type domain-containing protein</fullName>
    </recommendedName>
</protein>
<organism evidence="16 17">
    <name type="scientific">Clitoria ternatea</name>
    <name type="common">Butterfly pea</name>
    <dbReference type="NCBI Taxonomy" id="43366"/>
    <lineage>
        <taxon>Eukaryota</taxon>
        <taxon>Viridiplantae</taxon>
        <taxon>Streptophyta</taxon>
        <taxon>Embryophyta</taxon>
        <taxon>Tracheophyta</taxon>
        <taxon>Spermatophyta</taxon>
        <taxon>Magnoliopsida</taxon>
        <taxon>eudicotyledons</taxon>
        <taxon>Gunneridae</taxon>
        <taxon>Pentapetalae</taxon>
        <taxon>rosids</taxon>
        <taxon>fabids</taxon>
        <taxon>Fabales</taxon>
        <taxon>Fabaceae</taxon>
        <taxon>Papilionoideae</taxon>
        <taxon>50 kb inversion clade</taxon>
        <taxon>NPAAA clade</taxon>
        <taxon>indigoferoid/millettioid clade</taxon>
        <taxon>Phaseoleae</taxon>
        <taxon>Clitoria</taxon>
    </lineage>
</organism>
<feature type="compositionally biased region" description="Gly residues" evidence="12">
    <location>
        <begin position="1180"/>
        <end position="1191"/>
    </location>
</feature>
<dbReference type="PANTHER" id="PTHR48063:SF63">
    <property type="entry name" value="LEUCINE-RICH RECEPTOR-LIKE KINASE FAMILY PROTEIN"/>
    <property type="match status" value="1"/>
</dbReference>
<dbReference type="InterPro" id="IPR032675">
    <property type="entry name" value="LRR_dom_sf"/>
</dbReference>
<dbReference type="AlphaFoldDB" id="A0AAN9F6I3"/>
<dbReference type="SUPFAM" id="SSF52047">
    <property type="entry name" value="RNI-like"/>
    <property type="match status" value="1"/>
</dbReference>
<dbReference type="FunFam" id="3.80.10.10:FF:000213">
    <property type="entry name" value="Tyrosine-sulfated glycopeptide receptor 1"/>
    <property type="match status" value="1"/>
</dbReference>
<evidence type="ECO:0000259" key="14">
    <source>
        <dbReference type="Pfam" id="PF08263"/>
    </source>
</evidence>
<evidence type="ECO:0000256" key="4">
    <source>
        <dbReference type="ARBA" id="ARBA00022614"/>
    </source>
</evidence>
<dbReference type="FunFam" id="3.80.10.10:FF:000041">
    <property type="entry name" value="LRR receptor-like serine/threonine-protein kinase ERECTA"/>
    <property type="match status" value="1"/>
</dbReference>
<dbReference type="InterPro" id="IPR003591">
    <property type="entry name" value="Leu-rich_rpt_typical-subtyp"/>
</dbReference>
<evidence type="ECO:0000313" key="17">
    <source>
        <dbReference type="Proteomes" id="UP001359559"/>
    </source>
</evidence>
<dbReference type="InterPro" id="IPR055414">
    <property type="entry name" value="LRR_R13L4/SHOC2-like"/>
</dbReference>
<evidence type="ECO:0000256" key="7">
    <source>
        <dbReference type="ARBA" id="ARBA00022737"/>
    </source>
</evidence>
<keyword evidence="10" id="KW-0675">Receptor</keyword>
<comment type="subcellular location">
    <subcellularLocation>
        <location evidence="1">Cell membrane</location>
        <topology evidence="1">Single-pass type I membrane protein</topology>
    </subcellularLocation>
</comment>
<evidence type="ECO:0000256" key="6">
    <source>
        <dbReference type="ARBA" id="ARBA00022729"/>
    </source>
</evidence>
<evidence type="ECO:0000256" key="12">
    <source>
        <dbReference type="SAM" id="MobiDB-lite"/>
    </source>
</evidence>
<keyword evidence="8 13" id="KW-1133">Transmembrane helix</keyword>
<dbReference type="InterPro" id="IPR046956">
    <property type="entry name" value="RLP23-like"/>
</dbReference>
<accession>A0AAN9F6I3</accession>
<feature type="region of interest" description="Disordered" evidence="12">
    <location>
        <begin position="1180"/>
        <end position="1210"/>
    </location>
</feature>
<evidence type="ECO:0000256" key="10">
    <source>
        <dbReference type="ARBA" id="ARBA00023170"/>
    </source>
</evidence>
<proteinExistence type="inferred from homology"/>
<evidence type="ECO:0000256" key="8">
    <source>
        <dbReference type="ARBA" id="ARBA00022989"/>
    </source>
</evidence>
<reference evidence="16 17" key="1">
    <citation type="submission" date="2024-01" db="EMBL/GenBank/DDBJ databases">
        <title>The genomes of 5 underutilized Papilionoideae crops provide insights into root nodulation and disease resistance.</title>
        <authorList>
            <person name="Yuan L."/>
        </authorList>
    </citation>
    <scope>NUCLEOTIDE SEQUENCE [LARGE SCALE GENOMIC DNA]</scope>
    <source>
        <strain evidence="16">LY-2023</strain>
        <tissue evidence="16">Leaf</tissue>
    </source>
</reference>
<keyword evidence="6" id="KW-0732">Signal</keyword>
<dbReference type="Proteomes" id="UP001359559">
    <property type="component" value="Unassembled WGS sequence"/>
</dbReference>
<evidence type="ECO:0000256" key="5">
    <source>
        <dbReference type="ARBA" id="ARBA00022692"/>
    </source>
</evidence>
<gene>
    <name evidence="16" type="ORF">RJT34_26334</name>
</gene>
<dbReference type="Pfam" id="PF13855">
    <property type="entry name" value="LRR_8"/>
    <property type="match status" value="1"/>
</dbReference>
<dbReference type="EMBL" id="JAYKXN010000007">
    <property type="protein sequence ID" value="KAK7270852.1"/>
    <property type="molecule type" value="Genomic_DNA"/>
</dbReference>
<dbReference type="FunFam" id="3.80.10.10:FF:000383">
    <property type="entry name" value="Leucine-rich repeat receptor protein kinase EMS1"/>
    <property type="match status" value="1"/>
</dbReference>
<evidence type="ECO:0000256" key="1">
    <source>
        <dbReference type="ARBA" id="ARBA00004251"/>
    </source>
</evidence>
<sequence>MASSGIVCIPSERETLLKFKHSLKDPSNTLSSWNATAHANCCEWLGVVCNTVTAHVEQLHLNASHDSTFNTYELYEAYERSRFRGHINPCLVDLKHLHYLDLSGNDFEGTPIPTFLGAITSLTYLNLSHAGFSGNIPHQIGNLSNLLYLDLGRNYFLSGEIPYQIGNLTNLLHLDIGIDYYDYDYDYGAVRLFAKTLEWLPALSSLEYLDMENVNLSNSIDWLEVTHTLPSLVELRLSSCPLRYYNLPSSVNFSSLLTLHLSYSYHLGTSFFPDWIFGLTNLVSLQLVYNNIQGPIPDGIQNLTFLQNLDLSQNSFSSFIPDGLYTLHHLKFLNLAYNNLRGNFSHAMGNLTSLVELDFSYNQLEGKIPTSLGNICNLRKLHLSNLKLNQQVNEILEILTPCISYGLTSLALDASKISGNFTDQIGLLENVISLDFSYNSIHGSLPTAFGKLSSLTYLHLSQNQLDGNPFKSLKSLSELSTLWIDENLFQGVINEDDLANMTSLTSISLSRNNLTLKVDPNWHPTFQLSVLFMRGCQLGPNFPSWIRQQKDLTDLDMSNTGISDSIPTWFWEPFSQASYLSLSHNHIHGEPSNTLKSPISIASVDLSSNHMYGKLPYLSQDVYAIDLSSNTFSGSMNDFLCNEKYKPMHLEFLNLGSNNLSGKIPDCWTAWPNLVDINLQSNYLVGNFPPSVGSLVWLESLQIRNNTFSGIFPLGLKNNSKLISLDLGENRFTGSIPEWVGEKLLNLKILRIRSNNFWGHIPKQLCDMSCLQVLDLAQNNLSGNIPDCFNHLNAMTLKNKSKNSFIRTDYIPIYDDEYSIVSEFLWLKGRGDEYRNILGLVTSIDLSGNKLSGEIPREITNLDGLNFFNLSHNQLTGQIPPSVGTMITLQAIDFSRNQLSGEIPPTMSNLTFLSMLDLSYNHLKGKVPTGTQLQSFGPSSFVGNNLCGPPLPINCSSNWKFHNDDLNGKERDGHQVNWGFFVSMAIGFVVGFWVVVAPLFMYRSWWHTYFRFLEDMWFKLHSFLTEVIASRLPDRTEVIAPRTAPFDQNQASSIQQQIDHIREREEIYWLQRSRVQWLKWGDSNTSFFHATTIQRRARNRIIRLQDENNNWFEGHDEVLGHTHLLIQSILQMEPWKEAGTYLGMPSDWGRSKNRALSGEGKEKWEVREEGDRRRAASVDGGGILEAGGEGHGQAVWAGSGGRRPRGGELSRVWPYSSEKRGLVGMVPRGGGRSRVVGVSTERFCRGGAGSGVDLGSRAPVEENRWW</sequence>
<dbReference type="Pfam" id="PF08263">
    <property type="entry name" value="LRRNT_2"/>
    <property type="match status" value="1"/>
</dbReference>
<keyword evidence="7" id="KW-0677">Repeat</keyword>
<dbReference type="SMART" id="SM00365">
    <property type="entry name" value="LRR_SD22"/>
    <property type="match status" value="5"/>
</dbReference>
<evidence type="ECO:0000256" key="3">
    <source>
        <dbReference type="ARBA" id="ARBA00022475"/>
    </source>
</evidence>
<evidence type="ECO:0008006" key="18">
    <source>
        <dbReference type="Google" id="ProtNLM"/>
    </source>
</evidence>
<feature type="domain" description="Disease resistance R13L4/SHOC-2-like LRR" evidence="15">
    <location>
        <begin position="247"/>
        <end position="394"/>
    </location>
</feature>
<dbReference type="PANTHER" id="PTHR48063">
    <property type="entry name" value="LRR RECEPTOR-LIKE KINASE"/>
    <property type="match status" value="1"/>
</dbReference>
<evidence type="ECO:0000256" key="13">
    <source>
        <dbReference type="SAM" id="Phobius"/>
    </source>
</evidence>
<dbReference type="FunFam" id="3.80.10.10:FF:001347">
    <property type="entry name" value="LRR receptor-like serine/threonine-protein kinase GSO2"/>
    <property type="match status" value="1"/>
</dbReference>
<dbReference type="Pfam" id="PF23598">
    <property type="entry name" value="LRR_14"/>
    <property type="match status" value="1"/>
</dbReference>
<keyword evidence="17" id="KW-1185">Reference proteome</keyword>